<feature type="domain" description="Rv2525c-like glycoside hydrolase-like" evidence="1">
    <location>
        <begin position="91"/>
        <end position="225"/>
    </location>
</feature>
<dbReference type="InterPro" id="IPR015020">
    <property type="entry name" value="Rv2525c-like_Glyco_Hydro-like"/>
</dbReference>
<dbReference type="Pfam" id="PF08924">
    <property type="entry name" value="Rv2525c_GlyHyd-like"/>
    <property type="match status" value="1"/>
</dbReference>
<dbReference type="InterPro" id="IPR017853">
    <property type="entry name" value="GH"/>
</dbReference>
<proteinExistence type="predicted"/>
<dbReference type="Gene3D" id="3.20.20.80">
    <property type="entry name" value="Glycosidases"/>
    <property type="match status" value="1"/>
</dbReference>
<organism evidence="2 3">
    <name type="scientific">Mycobacterium ulcerans str. Harvey</name>
    <dbReference type="NCBI Taxonomy" id="1299332"/>
    <lineage>
        <taxon>Bacteria</taxon>
        <taxon>Bacillati</taxon>
        <taxon>Actinomycetota</taxon>
        <taxon>Actinomycetes</taxon>
        <taxon>Mycobacteriales</taxon>
        <taxon>Mycobacteriaceae</taxon>
        <taxon>Mycobacterium</taxon>
        <taxon>Mycobacterium ulcerans group</taxon>
    </lineage>
</organism>
<reference evidence="2 3" key="1">
    <citation type="submission" date="2014-01" db="EMBL/GenBank/DDBJ databases">
        <authorList>
            <person name="Dobos K."/>
            <person name="Lenaerts A."/>
            <person name="Ordway D."/>
            <person name="DeGroote M.A."/>
            <person name="Parker T."/>
            <person name="Sizemore C."/>
            <person name="Tallon L.J."/>
            <person name="Sadzewicz L.K."/>
            <person name="Sengamalay N."/>
            <person name="Fraser C.M."/>
            <person name="Hine E."/>
            <person name="Shefchek K.A."/>
            <person name="Das S.P."/>
            <person name="Tettelin H."/>
        </authorList>
    </citation>
    <scope>NUCLEOTIDE SEQUENCE [LARGE SCALE GENOMIC DNA]</scope>
    <source>
        <strain evidence="2 3">Harvey</strain>
    </source>
</reference>
<comment type="caution">
    <text evidence="2">The sequence shown here is derived from an EMBL/GenBank/DDBJ whole genome shotgun (WGS) entry which is preliminary data.</text>
</comment>
<name>A0ABP3AJ40_MYCUL</name>
<evidence type="ECO:0000313" key="3">
    <source>
        <dbReference type="Proteomes" id="UP000020681"/>
    </source>
</evidence>
<dbReference type="EMBL" id="JAOL01000110">
    <property type="protein sequence ID" value="EUA90102.1"/>
    <property type="molecule type" value="Genomic_DNA"/>
</dbReference>
<gene>
    <name evidence="2" type="ORF">I551_3412</name>
</gene>
<dbReference type="Proteomes" id="UP000020681">
    <property type="component" value="Unassembled WGS sequence"/>
</dbReference>
<sequence length="328" mass="35460">MHPNGMRSPRHDTEGTGIWYHRAVHKPAAPSSRIRAQSVSRRDVLKVCKFALAPALFGLGTLAESVDAPRAGATSVRLIDFAKQRISPELIKSASYDGVVNYVSESRPGANFQAKPITREYADELRAADLHIVSNYQYGKPGGSAPSDFTRGRSGGVQDAQTALRLHSAAGGTASAPIFFSVDEDIDTHTWDTAAVEWFRGINSVLGVERIGIYGHSRACAWAVRDGVIGRAPALLISRLVSWVDDLWCRAIGPQCRHGLSGERSSWLLFVVGLELPVPTVSVLPVSSVPEVFDRWSAGERSELIGSEFLDVLASVPDPRTHAVGGIR</sequence>
<evidence type="ECO:0000313" key="2">
    <source>
        <dbReference type="EMBL" id="EUA90102.1"/>
    </source>
</evidence>
<evidence type="ECO:0000259" key="1">
    <source>
        <dbReference type="Pfam" id="PF08924"/>
    </source>
</evidence>
<protein>
    <recommendedName>
        <fullName evidence="1">Rv2525c-like glycoside hydrolase-like domain-containing protein</fullName>
    </recommendedName>
</protein>
<dbReference type="SUPFAM" id="SSF51445">
    <property type="entry name" value="(Trans)glycosidases"/>
    <property type="match status" value="1"/>
</dbReference>
<accession>A0ABP3AJ40</accession>
<keyword evidence="3" id="KW-1185">Reference proteome</keyword>